<dbReference type="Gene3D" id="3.40.50.1820">
    <property type="entry name" value="alpha/beta hydrolase"/>
    <property type="match status" value="1"/>
</dbReference>
<sequence length="285" mass="31820">MSEKIISHKNIHLATESFGDPNQPALLLLAGATVSMLFWDEEFCQRLADKGLFVIRYDYRDVGKSTTYQPGVTAYDLVDLVDDAIAIVDGYQCAKAHFAGISLGGLIAQIAALKYPQQVESLTLMATGPWGDSDPGIPEMDQRIVDFQAKADSVNWANEQDVVDYMIQGAILMNGRKPFDRKRSENLIRNEFRRANSYRSMFNHASLQGGEAYYGQIHTIKQPTLLIHGTDDLIWPFQHTEVILRELKKAKLLRLEGTGHELNKADWGVIIDAIANHVSATVEAN</sequence>
<organism evidence="2 3">
    <name type="scientific">Spirosoma validum</name>
    <dbReference type="NCBI Taxonomy" id="2771355"/>
    <lineage>
        <taxon>Bacteria</taxon>
        <taxon>Pseudomonadati</taxon>
        <taxon>Bacteroidota</taxon>
        <taxon>Cytophagia</taxon>
        <taxon>Cytophagales</taxon>
        <taxon>Cytophagaceae</taxon>
        <taxon>Spirosoma</taxon>
    </lineage>
</organism>
<dbReference type="Pfam" id="PF00561">
    <property type="entry name" value="Abhydrolase_1"/>
    <property type="match status" value="1"/>
</dbReference>
<dbReference type="Proteomes" id="UP000653797">
    <property type="component" value="Unassembled WGS sequence"/>
</dbReference>
<dbReference type="GO" id="GO:0004806">
    <property type="term" value="F:triacylglycerol lipase activity"/>
    <property type="evidence" value="ECO:0007669"/>
    <property type="project" value="TreeGrafter"/>
</dbReference>
<comment type="caution">
    <text evidence="2">The sequence shown here is derived from an EMBL/GenBank/DDBJ whole genome shotgun (WGS) entry which is preliminary data.</text>
</comment>
<keyword evidence="3" id="KW-1185">Reference proteome</keyword>
<dbReference type="RefSeq" id="WP_191038873.1">
    <property type="nucleotide sequence ID" value="NZ_JACXAA010000003.1"/>
</dbReference>
<dbReference type="GO" id="GO:0046503">
    <property type="term" value="P:glycerolipid catabolic process"/>
    <property type="evidence" value="ECO:0007669"/>
    <property type="project" value="TreeGrafter"/>
</dbReference>
<dbReference type="PANTHER" id="PTHR43433">
    <property type="entry name" value="HYDROLASE, ALPHA/BETA FOLD FAMILY PROTEIN"/>
    <property type="match status" value="1"/>
</dbReference>
<gene>
    <name evidence="2" type="ORF">IC230_10125</name>
</gene>
<evidence type="ECO:0000259" key="1">
    <source>
        <dbReference type="Pfam" id="PF00561"/>
    </source>
</evidence>
<accession>A0A927B0E2</accession>
<feature type="domain" description="AB hydrolase-1" evidence="1">
    <location>
        <begin position="24"/>
        <end position="262"/>
    </location>
</feature>
<dbReference type="PRINTS" id="PR00111">
    <property type="entry name" value="ABHYDROLASE"/>
</dbReference>
<protein>
    <submittedName>
        <fullName evidence="2">Alpha/beta hydrolase</fullName>
    </submittedName>
</protein>
<dbReference type="InterPro" id="IPR000073">
    <property type="entry name" value="AB_hydrolase_1"/>
</dbReference>
<evidence type="ECO:0000313" key="3">
    <source>
        <dbReference type="Proteomes" id="UP000653797"/>
    </source>
</evidence>
<proteinExistence type="predicted"/>
<dbReference type="NCBIfam" id="NF041759">
    <property type="entry name" value="mac_hydro_EstT"/>
    <property type="match status" value="1"/>
</dbReference>
<dbReference type="InterPro" id="IPR050471">
    <property type="entry name" value="AB_hydrolase"/>
</dbReference>
<evidence type="ECO:0000313" key="2">
    <source>
        <dbReference type="EMBL" id="MBD2753245.1"/>
    </source>
</evidence>
<reference evidence="2" key="1">
    <citation type="submission" date="2020-09" db="EMBL/GenBank/DDBJ databases">
        <authorList>
            <person name="Kim M.K."/>
        </authorList>
    </citation>
    <scope>NUCLEOTIDE SEQUENCE</scope>
    <source>
        <strain evidence="2">BT704</strain>
    </source>
</reference>
<name>A0A927B0E2_9BACT</name>
<dbReference type="InterPro" id="IPR029058">
    <property type="entry name" value="AB_hydrolase_fold"/>
</dbReference>
<keyword evidence="2" id="KW-0378">Hydrolase</keyword>
<dbReference type="AlphaFoldDB" id="A0A927B0E2"/>
<dbReference type="PANTHER" id="PTHR43433:SF5">
    <property type="entry name" value="AB HYDROLASE-1 DOMAIN-CONTAINING PROTEIN"/>
    <property type="match status" value="1"/>
</dbReference>
<dbReference type="SUPFAM" id="SSF53474">
    <property type="entry name" value="alpha/beta-Hydrolases"/>
    <property type="match status" value="1"/>
</dbReference>
<dbReference type="EMBL" id="JACXAA010000003">
    <property type="protein sequence ID" value="MBD2753245.1"/>
    <property type="molecule type" value="Genomic_DNA"/>
</dbReference>